<proteinExistence type="predicted"/>
<dbReference type="SUPFAM" id="SSF89392">
    <property type="entry name" value="Prokaryotic lipoproteins and lipoprotein localization factors"/>
    <property type="match status" value="1"/>
</dbReference>
<dbReference type="Proteomes" id="UP001589810">
    <property type="component" value="Unassembled WGS sequence"/>
</dbReference>
<organism evidence="3 4">
    <name type="scientific">Kutzneria chonburiensis</name>
    <dbReference type="NCBI Taxonomy" id="1483604"/>
    <lineage>
        <taxon>Bacteria</taxon>
        <taxon>Bacillati</taxon>
        <taxon>Actinomycetota</taxon>
        <taxon>Actinomycetes</taxon>
        <taxon>Pseudonocardiales</taxon>
        <taxon>Pseudonocardiaceae</taxon>
        <taxon>Kutzneria</taxon>
    </lineage>
</organism>
<dbReference type="InterPro" id="IPR033434">
    <property type="entry name" value="MucB/RseB_N"/>
</dbReference>
<protein>
    <submittedName>
        <fullName evidence="3">Outer membrane lipoprotein carrier protein LolA</fullName>
    </submittedName>
</protein>
<dbReference type="RefSeq" id="WP_273937608.1">
    <property type="nucleotide sequence ID" value="NZ_CP097263.1"/>
</dbReference>
<dbReference type="Gene3D" id="2.50.20.10">
    <property type="entry name" value="Lipoprotein localisation LolA/LolB/LppX"/>
    <property type="match status" value="1"/>
</dbReference>
<dbReference type="InterPro" id="IPR029046">
    <property type="entry name" value="LolA/LolB/LppX"/>
</dbReference>
<keyword evidence="3" id="KW-0449">Lipoprotein</keyword>
<reference evidence="3 4" key="1">
    <citation type="submission" date="2024-09" db="EMBL/GenBank/DDBJ databases">
        <authorList>
            <person name="Sun Q."/>
            <person name="Mori K."/>
        </authorList>
    </citation>
    <scope>NUCLEOTIDE SEQUENCE [LARGE SCALE GENOMIC DNA]</scope>
    <source>
        <strain evidence="3 4">TBRC 1432</strain>
    </source>
</reference>
<sequence length="366" mass="37214">MNGKKAGLVVGAAGVLAGVVGLGVLAMPAGAGPAPVLPQVSAEDLVQSVLTTHKIPALAGTVSATNNLGLPAVPGLGSASKFLSNGTTNAQVWTDGQGKERLALPGGTSEETVVFDGTTLWDWTSSNNTVHKNTGTAEKGKEHIPASSEGVTDPTQAAKQIIALISKDSTVKVDGTATVAGRSAYELVLAPKPSERTMLREVRIAIDSETKIPLQLSVLANGNSQPVAQIGFAKLTIGQQDPALFTFTPPANAKVVTGSADEAKQKAGEAAKDLPEPKFVGTGWDTVLVQKLPDGLLGNKSASTKGGESIDPSKLLGQLGKRVSGPWGSGYQVSTAVGTALILDDGRVAVGAVPQQVLIDALASVK</sequence>
<accession>A0ABV6N4A9</accession>
<dbReference type="Pfam" id="PF03888">
    <property type="entry name" value="MucB_RseB"/>
    <property type="match status" value="1"/>
</dbReference>
<gene>
    <name evidence="3" type="ORF">ACFFH7_38125</name>
</gene>
<evidence type="ECO:0000313" key="4">
    <source>
        <dbReference type="Proteomes" id="UP001589810"/>
    </source>
</evidence>
<feature type="domain" description="MucB/RseB N-terminal" evidence="2">
    <location>
        <begin position="166"/>
        <end position="239"/>
    </location>
</feature>
<keyword evidence="4" id="KW-1185">Reference proteome</keyword>
<dbReference type="PANTHER" id="PTHR37507:SF2">
    <property type="entry name" value="SPORULATION PROTEIN YDCC"/>
    <property type="match status" value="1"/>
</dbReference>
<dbReference type="PANTHER" id="PTHR37507">
    <property type="entry name" value="SPORULATION PROTEIN YDCC"/>
    <property type="match status" value="1"/>
</dbReference>
<evidence type="ECO:0000259" key="2">
    <source>
        <dbReference type="Pfam" id="PF03888"/>
    </source>
</evidence>
<dbReference type="InterPro" id="IPR052944">
    <property type="entry name" value="Sporulation_related"/>
</dbReference>
<dbReference type="EMBL" id="JBHLUD010000013">
    <property type="protein sequence ID" value="MFC0547378.1"/>
    <property type="molecule type" value="Genomic_DNA"/>
</dbReference>
<comment type="caution">
    <text evidence="3">The sequence shown here is derived from an EMBL/GenBank/DDBJ whole genome shotgun (WGS) entry which is preliminary data.</text>
</comment>
<name>A0ABV6N4A9_9PSEU</name>
<evidence type="ECO:0000256" key="1">
    <source>
        <dbReference type="SAM" id="MobiDB-lite"/>
    </source>
</evidence>
<feature type="region of interest" description="Disordered" evidence="1">
    <location>
        <begin position="133"/>
        <end position="152"/>
    </location>
</feature>
<evidence type="ECO:0000313" key="3">
    <source>
        <dbReference type="EMBL" id="MFC0547378.1"/>
    </source>
</evidence>